<name>A0A2P7PZR0_9FIRM</name>
<comment type="caution">
    <text evidence="2">The sequence shown here is derived from an EMBL/GenBank/DDBJ whole genome shotgun (WGS) entry which is preliminary data.</text>
</comment>
<feature type="transmembrane region" description="Helical" evidence="1">
    <location>
        <begin position="20"/>
        <end position="38"/>
    </location>
</feature>
<sequence length="69" mass="7959">MRLKKKNRDKAYWTRKYNRWISFTTGMAALAIMTYVGSKNISQTRDVIAIGLLSLVVALYSRSKAKKMD</sequence>
<evidence type="ECO:0000313" key="2">
    <source>
        <dbReference type="EMBL" id="PSJ31214.1"/>
    </source>
</evidence>
<dbReference type="EMBL" id="JYGE01000005">
    <property type="protein sequence ID" value="PSJ31214.1"/>
    <property type="molecule type" value="Genomic_DNA"/>
</dbReference>
<dbReference type="Proteomes" id="UP000241434">
    <property type="component" value="Unassembled WGS sequence"/>
</dbReference>
<keyword evidence="1" id="KW-0472">Membrane</keyword>
<dbReference type="AlphaFoldDB" id="A0A2P7PZR0"/>
<gene>
    <name evidence="2" type="ORF">UF10_06115</name>
</gene>
<feature type="transmembrane region" description="Helical" evidence="1">
    <location>
        <begin position="44"/>
        <end position="61"/>
    </location>
</feature>
<organism evidence="2 3">
    <name type="scientific">Peptostreptococcus russellii</name>
    <dbReference type="NCBI Taxonomy" id="215200"/>
    <lineage>
        <taxon>Bacteria</taxon>
        <taxon>Bacillati</taxon>
        <taxon>Bacillota</taxon>
        <taxon>Clostridia</taxon>
        <taxon>Peptostreptococcales</taxon>
        <taxon>Peptostreptococcaceae</taxon>
        <taxon>Peptostreptococcus</taxon>
    </lineage>
</organism>
<keyword evidence="3" id="KW-1185">Reference proteome</keyword>
<keyword evidence="1" id="KW-0812">Transmembrane</keyword>
<accession>A0A2P7PZR0</accession>
<evidence type="ECO:0000256" key="1">
    <source>
        <dbReference type="SAM" id="Phobius"/>
    </source>
</evidence>
<evidence type="ECO:0000313" key="3">
    <source>
        <dbReference type="Proteomes" id="UP000241434"/>
    </source>
</evidence>
<dbReference type="RefSeq" id="WP_106776947.1">
    <property type="nucleotide sequence ID" value="NZ_JYGE01000005.1"/>
</dbReference>
<reference evidence="2" key="1">
    <citation type="thesis" date="2015" institute="Rutgers" country="The State University of New Jersey, 14 College Farm Rd., New Brunswick, NJ, USA">
        <title>Ammonia toxicity in bacteria and its implications for treatment of and resource recovery from highly nitrogenous organic wastes.</title>
        <authorList>
            <person name="Luther A.K."/>
        </authorList>
    </citation>
    <scope>NUCLEOTIDE SEQUENCE</scope>
    <source>
        <strain evidence="2">RT-10B</strain>
    </source>
</reference>
<protein>
    <submittedName>
        <fullName evidence="2">Uncharacterized protein</fullName>
    </submittedName>
</protein>
<proteinExistence type="predicted"/>
<keyword evidence="1" id="KW-1133">Transmembrane helix</keyword>